<organism evidence="1">
    <name type="scientific">Myoviridae sp. ctitt1</name>
    <dbReference type="NCBI Taxonomy" id="2825157"/>
    <lineage>
        <taxon>Viruses</taxon>
        <taxon>Duplodnaviria</taxon>
        <taxon>Heunggongvirae</taxon>
        <taxon>Uroviricota</taxon>
        <taxon>Caudoviricetes</taxon>
    </lineage>
</organism>
<accession>A0A8S5QKB7</accession>
<dbReference type="EMBL" id="BK015676">
    <property type="protein sequence ID" value="DAE19512.1"/>
    <property type="molecule type" value="Genomic_DNA"/>
</dbReference>
<proteinExistence type="predicted"/>
<name>A0A8S5QKB7_9CAUD</name>
<sequence length="32" mass="3674">MSDMAEKWILHAARIRILRRTPADHVSASGQR</sequence>
<reference evidence="1" key="1">
    <citation type="journal article" date="2021" name="Proc. Natl. Acad. Sci. U.S.A.">
        <title>A Catalog of Tens of Thousands of Viruses from Human Metagenomes Reveals Hidden Associations with Chronic Diseases.</title>
        <authorList>
            <person name="Tisza M.J."/>
            <person name="Buck C.B."/>
        </authorList>
    </citation>
    <scope>NUCLEOTIDE SEQUENCE</scope>
    <source>
        <strain evidence="1">Ctitt1</strain>
    </source>
</reference>
<evidence type="ECO:0000313" key="1">
    <source>
        <dbReference type="EMBL" id="DAE19512.1"/>
    </source>
</evidence>
<protein>
    <submittedName>
        <fullName evidence="1">Uncharacterized protein</fullName>
    </submittedName>
</protein>